<reference evidence="7" key="1">
    <citation type="submission" date="2016-04" db="EMBL/GenBank/DDBJ databases">
        <authorList>
            <person name="Calderon-Fernandez G.M.Sr."/>
        </authorList>
    </citation>
    <scope>NUCLEOTIDE SEQUENCE</scope>
    <source>
        <strain evidence="7">Int1</strain>
        <tissue evidence="7">Integument</tissue>
    </source>
</reference>
<feature type="non-terminal residue" evidence="7">
    <location>
        <position position="98"/>
    </location>
</feature>
<dbReference type="InterPro" id="IPR045263">
    <property type="entry name" value="GLUT"/>
</dbReference>
<evidence type="ECO:0000256" key="1">
    <source>
        <dbReference type="ARBA" id="ARBA00004370"/>
    </source>
</evidence>
<comment type="subcellular location">
    <subcellularLocation>
        <location evidence="1">Membrane</location>
    </subcellularLocation>
</comment>
<dbReference type="Pfam" id="PF00083">
    <property type="entry name" value="Sugar_tr"/>
    <property type="match status" value="1"/>
</dbReference>
<accession>A0A170UZW2</accession>
<feature type="transmembrane region" description="Helical" evidence="6">
    <location>
        <begin position="5"/>
        <end position="22"/>
    </location>
</feature>
<protein>
    <submittedName>
        <fullName evidence="7">Solute carrier family facilitated glucose transporter member 1-like protein</fullName>
    </submittedName>
</protein>
<dbReference type="InterPro" id="IPR005828">
    <property type="entry name" value="MFS_sugar_transport-like"/>
</dbReference>
<dbReference type="GO" id="GO:0015149">
    <property type="term" value="F:hexose transmembrane transporter activity"/>
    <property type="evidence" value="ECO:0007669"/>
    <property type="project" value="TreeGrafter"/>
</dbReference>
<reference evidence="7" key="2">
    <citation type="journal article" date="2017" name="J. Med. Entomol.">
        <title>Transcriptome Analysis of the Triatoma infestans (Hemiptera: Reduviidae) Integument.</title>
        <authorList>
            <person name="Calderon-Fernandez G.M."/>
            <person name="Moriconi D.E."/>
            <person name="Dulbecco A.B."/>
            <person name="Juarez M.P."/>
        </authorList>
    </citation>
    <scope>NUCLEOTIDE SEQUENCE</scope>
    <source>
        <strain evidence="7">Int1</strain>
        <tissue evidence="7">Integument</tissue>
    </source>
</reference>
<keyword evidence="2" id="KW-0813">Transport</keyword>
<evidence type="ECO:0000313" key="7">
    <source>
        <dbReference type="EMBL" id="JAR96232.1"/>
    </source>
</evidence>
<evidence type="ECO:0000256" key="6">
    <source>
        <dbReference type="SAM" id="Phobius"/>
    </source>
</evidence>
<keyword evidence="7" id="KW-0762">Sugar transport</keyword>
<feature type="transmembrane region" description="Helical" evidence="6">
    <location>
        <begin position="34"/>
        <end position="54"/>
    </location>
</feature>
<evidence type="ECO:0000256" key="2">
    <source>
        <dbReference type="ARBA" id="ARBA00022448"/>
    </source>
</evidence>
<keyword evidence="4 6" id="KW-1133">Transmembrane helix</keyword>
<dbReference type="PANTHER" id="PTHR23503:SF8">
    <property type="entry name" value="FACILITATED GLUCOSE TRANSPORTER PROTEIN 1"/>
    <property type="match status" value="1"/>
</dbReference>
<dbReference type="AlphaFoldDB" id="A0A170UZW2"/>
<keyword evidence="3 6" id="KW-0812">Transmembrane</keyword>
<organism evidence="7">
    <name type="scientific">Triatoma infestans</name>
    <name type="common">Assassin bug</name>
    <dbReference type="NCBI Taxonomy" id="30076"/>
    <lineage>
        <taxon>Eukaryota</taxon>
        <taxon>Metazoa</taxon>
        <taxon>Ecdysozoa</taxon>
        <taxon>Arthropoda</taxon>
        <taxon>Hexapoda</taxon>
        <taxon>Insecta</taxon>
        <taxon>Pterygota</taxon>
        <taxon>Neoptera</taxon>
        <taxon>Paraneoptera</taxon>
        <taxon>Hemiptera</taxon>
        <taxon>Heteroptera</taxon>
        <taxon>Panheteroptera</taxon>
        <taxon>Cimicomorpha</taxon>
        <taxon>Reduviidae</taxon>
        <taxon>Triatominae</taxon>
        <taxon>Triatoma</taxon>
    </lineage>
</organism>
<evidence type="ECO:0000256" key="4">
    <source>
        <dbReference type="ARBA" id="ARBA00022989"/>
    </source>
</evidence>
<evidence type="ECO:0000256" key="3">
    <source>
        <dbReference type="ARBA" id="ARBA00022692"/>
    </source>
</evidence>
<sequence>AIGCVYQLVITITILLAQILGIDSLLGTATLWPYLNGVIIIPAIYQCLALSYAAESPRYVLYKEDNLQTLLQTLRKLYPEERVLEIAREVRNDVEDGY</sequence>
<proteinExistence type="predicted"/>
<dbReference type="Gene3D" id="1.20.1250.20">
    <property type="entry name" value="MFS general substrate transporter like domains"/>
    <property type="match status" value="1"/>
</dbReference>
<feature type="non-terminal residue" evidence="7">
    <location>
        <position position="1"/>
    </location>
</feature>
<dbReference type="GO" id="GO:0016020">
    <property type="term" value="C:membrane"/>
    <property type="evidence" value="ECO:0007669"/>
    <property type="project" value="UniProtKB-SubCell"/>
</dbReference>
<dbReference type="EMBL" id="GEMB01007137">
    <property type="protein sequence ID" value="JAR96232.1"/>
    <property type="molecule type" value="Transcribed_RNA"/>
</dbReference>
<evidence type="ECO:0000256" key="5">
    <source>
        <dbReference type="ARBA" id="ARBA00023136"/>
    </source>
</evidence>
<keyword evidence="5 6" id="KW-0472">Membrane</keyword>
<dbReference type="PANTHER" id="PTHR23503">
    <property type="entry name" value="SOLUTE CARRIER FAMILY 2"/>
    <property type="match status" value="1"/>
</dbReference>
<name>A0A170UZW2_TRIIF</name>
<dbReference type="InterPro" id="IPR036259">
    <property type="entry name" value="MFS_trans_sf"/>
</dbReference>